<dbReference type="KEGG" id="ipc:IPA_02205"/>
<evidence type="ECO:0000256" key="1">
    <source>
        <dbReference type="SAM" id="MobiDB-lite"/>
    </source>
</evidence>
<name>A0A977KAM6_9CREN</name>
<feature type="domain" description="Polymerase beta nucleotidyltransferase" evidence="2">
    <location>
        <begin position="23"/>
        <end position="73"/>
    </location>
</feature>
<dbReference type="Gene3D" id="3.30.460.10">
    <property type="entry name" value="Beta Polymerase, domain 2"/>
    <property type="match status" value="1"/>
</dbReference>
<sequence>MRIKVLKEWKRYLPTVTSILNDIFKNCKIYVIGSALREAFHAKSDVDLLIICRERPMMREVVTALMKLEDIGIPKIFQLHVGDREDLDRYRSLGEVVPLEELLPPEENLKGRNSASSDKESNG</sequence>
<dbReference type="InterPro" id="IPR043519">
    <property type="entry name" value="NT_sf"/>
</dbReference>
<dbReference type="InterPro" id="IPR041633">
    <property type="entry name" value="Polbeta"/>
</dbReference>
<dbReference type="PANTHER" id="PTHR37030">
    <property type="entry name" value="NUCLEOTIDYLTRANSFERASE"/>
    <property type="match status" value="1"/>
</dbReference>
<proteinExistence type="predicted"/>
<gene>
    <name evidence="3" type="ORF">IPA_02205</name>
</gene>
<keyword evidence="4" id="KW-1185">Reference proteome</keyword>
<protein>
    <recommendedName>
        <fullName evidence="2">Polymerase beta nucleotidyltransferase domain-containing protein</fullName>
    </recommendedName>
</protein>
<dbReference type="Proteomes" id="UP001063698">
    <property type="component" value="Chromosome"/>
</dbReference>
<dbReference type="CDD" id="cd05403">
    <property type="entry name" value="NT_KNTase_like"/>
    <property type="match status" value="1"/>
</dbReference>
<feature type="region of interest" description="Disordered" evidence="1">
    <location>
        <begin position="104"/>
        <end position="123"/>
    </location>
</feature>
<organism evidence="3 4">
    <name type="scientific">Ignicoccus pacificus DSM 13166</name>
    <dbReference type="NCBI Taxonomy" id="940294"/>
    <lineage>
        <taxon>Archaea</taxon>
        <taxon>Thermoproteota</taxon>
        <taxon>Thermoprotei</taxon>
        <taxon>Desulfurococcales</taxon>
        <taxon>Desulfurococcaceae</taxon>
        <taxon>Ignicoccus</taxon>
    </lineage>
</organism>
<evidence type="ECO:0000259" key="2">
    <source>
        <dbReference type="Pfam" id="PF18765"/>
    </source>
</evidence>
<accession>A0A977KAM6</accession>
<dbReference type="EMBL" id="CP006868">
    <property type="protein sequence ID" value="UXD22159.1"/>
    <property type="molecule type" value="Genomic_DNA"/>
</dbReference>
<reference evidence="3" key="1">
    <citation type="submission" date="2013-11" db="EMBL/GenBank/DDBJ databases">
        <title>Comparative genomics of Ignicoccus.</title>
        <authorList>
            <person name="Podar M."/>
        </authorList>
    </citation>
    <scope>NUCLEOTIDE SEQUENCE</scope>
    <source>
        <strain evidence="3">DSM 13166</strain>
    </source>
</reference>
<evidence type="ECO:0000313" key="3">
    <source>
        <dbReference type="EMBL" id="UXD22159.1"/>
    </source>
</evidence>
<dbReference type="AlphaFoldDB" id="A0A977KAM6"/>
<evidence type="ECO:0000313" key="4">
    <source>
        <dbReference type="Proteomes" id="UP001063698"/>
    </source>
</evidence>
<dbReference type="Pfam" id="PF18765">
    <property type="entry name" value="Polbeta"/>
    <property type="match status" value="1"/>
</dbReference>
<dbReference type="PANTHER" id="PTHR37030:SF1">
    <property type="entry name" value="NUCLEOTIDYLTRANSFERASE"/>
    <property type="match status" value="1"/>
</dbReference>
<dbReference type="SUPFAM" id="SSF81301">
    <property type="entry name" value="Nucleotidyltransferase"/>
    <property type="match status" value="1"/>
</dbReference>